<dbReference type="AlphaFoldDB" id="X1DTZ6"/>
<evidence type="ECO:0000313" key="2">
    <source>
        <dbReference type="EMBL" id="GAH08444.1"/>
    </source>
</evidence>
<proteinExistence type="predicted"/>
<comment type="caution">
    <text evidence="2">The sequence shown here is derived from an EMBL/GenBank/DDBJ whole genome shotgun (WGS) entry which is preliminary data.</text>
</comment>
<dbReference type="EMBL" id="BART01033540">
    <property type="protein sequence ID" value="GAH08444.1"/>
    <property type="molecule type" value="Genomic_DNA"/>
</dbReference>
<evidence type="ECO:0000256" key="1">
    <source>
        <dbReference type="SAM" id="Phobius"/>
    </source>
</evidence>
<keyword evidence="1" id="KW-0812">Transmembrane</keyword>
<keyword evidence="1" id="KW-0472">Membrane</keyword>
<feature type="non-terminal residue" evidence="2">
    <location>
        <position position="1"/>
    </location>
</feature>
<name>X1DTZ6_9ZZZZ</name>
<keyword evidence="1" id="KW-1133">Transmembrane helix</keyword>
<reference evidence="2" key="1">
    <citation type="journal article" date="2014" name="Front. Microbiol.">
        <title>High frequency of phylogenetically diverse reductive dehalogenase-homologous genes in deep subseafloor sedimentary metagenomes.</title>
        <authorList>
            <person name="Kawai M."/>
            <person name="Futagami T."/>
            <person name="Toyoda A."/>
            <person name="Takaki Y."/>
            <person name="Nishi S."/>
            <person name="Hori S."/>
            <person name="Arai W."/>
            <person name="Tsubouchi T."/>
            <person name="Morono Y."/>
            <person name="Uchiyama I."/>
            <person name="Ito T."/>
            <person name="Fujiyama A."/>
            <person name="Inagaki F."/>
            <person name="Takami H."/>
        </authorList>
    </citation>
    <scope>NUCLEOTIDE SEQUENCE</scope>
    <source>
        <strain evidence="2">Expedition CK06-06</strain>
    </source>
</reference>
<organism evidence="2">
    <name type="scientific">marine sediment metagenome</name>
    <dbReference type="NCBI Taxonomy" id="412755"/>
    <lineage>
        <taxon>unclassified sequences</taxon>
        <taxon>metagenomes</taxon>
        <taxon>ecological metagenomes</taxon>
    </lineage>
</organism>
<feature type="transmembrane region" description="Helical" evidence="1">
    <location>
        <begin position="12"/>
        <end position="34"/>
    </location>
</feature>
<accession>X1DTZ6</accession>
<sequence length="48" mass="5354">CIALPLRKYIDIPVFILANVAVDLEPLAVILFFIHSSKLSTGELSHYL</sequence>
<protein>
    <submittedName>
        <fullName evidence="2">Uncharacterized protein</fullName>
    </submittedName>
</protein>
<gene>
    <name evidence="2" type="ORF">S01H4_57600</name>
</gene>